<keyword evidence="6 8" id="KW-0788">Thiol protease</keyword>
<dbReference type="AlphaFoldDB" id="A0AAW1WWD9"/>
<keyword evidence="12" id="KW-1185">Reference proteome</keyword>
<comment type="function">
    <text evidence="7 8">Recognizes and hydrolyzes the peptide bond at the C-terminal Gly of ubiquitin. Involved in the processing of poly-ubiquitin precursors as well as that of ubiquitinated proteins.</text>
</comment>
<dbReference type="InterPro" id="IPR001394">
    <property type="entry name" value="Peptidase_C19_UCH"/>
</dbReference>
<dbReference type="InterPro" id="IPR050164">
    <property type="entry name" value="Peptidase_C19"/>
</dbReference>
<evidence type="ECO:0000256" key="9">
    <source>
        <dbReference type="SAM" id="MobiDB-lite"/>
    </source>
</evidence>
<evidence type="ECO:0000256" key="8">
    <source>
        <dbReference type="RuleBase" id="RU366025"/>
    </source>
</evidence>
<evidence type="ECO:0000256" key="3">
    <source>
        <dbReference type="ARBA" id="ARBA00022670"/>
    </source>
</evidence>
<dbReference type="GO" id="GO:0006508">
    <property type="term" value="P:proteolysis"/>
    <property type="evidence" value="ECO:0007669"/>
    <property type="project" value="UniProtKB-KW"/>
</dbReference>
<evidence type="ECO:0000256" key="7">
    <source>
        <dbReference type="ARBA" id="ARBA00037450"/>
    </source>
</evidence>
<comment type="catalytic activity">
    <reaction evidence="1 8">
        <text>Thiol-dependent hydrolysis of ester, thioester, amide, peptide and isopeptide bonds formed by the C-terminal Gly of ubiquitin (a 76-residue protein attached to proteins as an intracellular targeting signal).</text>
        <dbReference type="EC" id="3.4.19.12"/>
    </reaction>
</comment>
<dbReference type="EMBL" id="JBEDUW010000005">
    <property type="protein sequence ID" value="KAK9927958.1"/>
    <property type="molecule type" value="Genomic_DNA"/>
</dbReference>
<dbReference type="Pfam" id="PF00443">
    <property type="entry name" value="UCH"/>
    <property type="match status" value="1"/>
</dbReference>
<dbReference type="PROSITE" id="PS00973">
    <property type="entry name" value="USP_2"/>
    <property type="match status" value="1"/>
</dbReference>
<dbReference type="GO" id="GO:0005829">
    <property type="term" value="C:cytosol"/>
    <property type="evidence" value="ECO:0007669"/>
    <property type="project" value="TreeGrafter"/>
</dbReference>
<dbReference type="Proteomes" id="UP001457282">
    <property type="component" value="Unassembled WGS sequence"/>
</dbReference>
<comment type="caution">
    <text evidence="11">The sequence shown here is derived from an EMBL/GenBank/DDBJ whole genome shotgun (WGS) entry which is preliminary data.</text>
</comment>
<dbReference type="GO" id="GO:0005634">
    <property type="term" value="C:nucleus"/>
    <property type="evidence" value="ECO:0007669"/>
    <property type="project" value="TreeGrafter"/>
</dbReference>
<evidence type="ECO:0000313" key="11">
    <source>
        <dbReference type="EMBL" id="KAK9927958.1"/>
    </source>
</evidence>
<sequence>MEINLSETNSLLPDTILSNTQEETSSSPDSMPIFAETLDGSSPFSQPEALDDHPSLPNPTGSSPCLDSESPAFEADPTSLSSPLNANNLLNWESNSHSESSGPSQWSSSASSWSRWPSSSSSKQSPPSSELFPMEESKPIWWYATLLRIYMNICILKGAGLYNLGNTCFINAILQCFTHTVPLVEVFVLPIIPSSDCGSEGFCVLCALREHIDLSIASSGGALSPLKLVDNLNHFSSYFRRYQQEDAHEFLQCFLDKLERSWLDAEKKNESSSCQDKNLVEKVFGGSLISKLRCCSCGHCSDTREPLIDLSLEIEDVDSLPRALESFTKIEKINDSETKFTCENCKEEVSVEKQLVVDEAPPVAAFHLKRFKTDGNYVEKIDKHVEFPLELNLKPYTSGNNSDVELKYELYAIVEHIGFSSTSGHYFCFIRSSPDTWHRLDDSKVTRVREEFVLSQEAYILFYARQVPKHPEMLVRKSLLSSAEQDVKRSWLLTPEMQLMVFLKRLMDPSTMLEYILLGGNGVPKRFDEVRDAGCPPTTPPRSRSLDMCSFESTPEPKYHIPRDHLKSADNAICKRRSSNVSPPDPDNPRRKEAIRYLAKSRSAPRDRRSQLLAAIMEPRSEGSMNKKRKRVGIMTM</sequence>
<dbReference type="InterPro" id="IPR018200">
    <property type="entry name" value="USP_CS"/>
</dbReference>
<gene>
    <name evidence="11" type="ORF">M0R45_025117</name>
</gene>
<keyword evidence="3 8" id="KW-0645">Protease</keyword>
<dbReference type="EC" id="3.4.19.12" evidence="8"/>
<dbReference type="InterPro" id="IPR028889">
    <property type="entry name" value="USP"/>
</dbReference>
<dbReference type="GO" id="GO:0004843">
    <property type="term" value="F:cysteine-type deubiquitinase activity"/>
    <property type="evidence" value="ECO:0007669"/>
    <property type="project" value="UniProtKB-UniRule"/>
</dbReference>
<evidence type="ECO:0000256" key="1">
    <source>
        <dbReference type="ARBA" id="ARBA00000707"/>
    </source>
</evidence>
<evidence type="ECO:0000259" key="10">
    <source>
        <dbReference type="PROSITE" id="PS50235"/>
    </source>
</evidence>
<evidence type="ECO:0000256" key="2">
    <source>
        <dbReference type="ARBA" id="ARBA00009085"/>
    </source>
</evidence>
<proteinExistence type="inferred from homology"/>
<evidence type="ECO:0000256" key="5">
    <source>
        <dbReference type="ARBA" id="ARBA00022801"/>
    </source>
</evidence>
<feature type="compositionally biased region" description="Polar residues" evidence="9">
    <location>
        <begin position="1"/>
        <end position="29"/>
    </location>
</feature>
<keyword evidence="5 8" id="KW-0378">Hydrolase</keyword>
<dbReference type="PANTHER" id="PTHR24006">
    <property type="entry name" value="UBIQUITIN CARBOXYL-TERMINAL HYDROLASE"/>
    <property type="match status" value="1"/>
</dbReference>
<evidence type="ECO:0000313" key="12">
    <source>
        <dbReference type="Proteomes" id="UP001457282"/>
    </source>
</evidence>
<feature type="domain" description="USP" evidence="10">
    <location>
        <begin position="159"/>
        <end position="466"/>
    </location>
</feature>
<dbReference type="PROSITE" id="PS50235">
    <property type="entry name" value="USP_3"/>
    <property type="match status" value="1"/>
</dbReference>
<keyword evidence="4 8" id="KW-0833">Ubl conjugation pathway</keyword>
<feature type="region of interest" description="Disordered" evidence="9">
    <location>
        <begin position="1"/>
        <end position="79"/>
    </location>
</feature>
<dbReference type="PROSITE" id="PS00972">
    <property type="entry name" value="USP_1"/>
    <property type="match status" value="1"/>
</dbReference>
<accession>A0AAW1WWD9</accession>
<organism evidence="11 12">
    <name type="scientific">Rubus argutus</name>
    <name type="common">Southern blackberry</name>
    <dbReference type="NCBI Taxonomy" id="59490"/>
    <lineage>
        <taxon>Eukaryota</taxon>
        <taxon>Viridiplantae</taxon>
        <taxon>Streptophyta</taxon>
        <taxon>Embryophyta</taxon>
        <taxon>Tracheophyta</taxon>
        <taxon>Spermatophyta</taxon>
        <taxon>Magnoliopsida</taxon>
        <taxon>eudicotyledons</taxon>
        <taxon>Gunneridae</taxon>
        <taxon>Pentapetalae</taxon>
        <taxon>rosids</taxon>
        <taxon>fabids</taxon>
        <taxon>Rosales</taxon>
        <taxon>Rosaceae</taxon>
        <taxon>Rosoideae</taxon>
        <taxon>Rosoideae incertae sedis</taxon>
        <taxon>Rubus</taxon>
    </lineage>
</organism>
<dbReference type="GO" id="GO:0016579">
    <property type="term" value="P:protein deubiquitination"/>
    <property type="evidence" value="ECO:0007669"/>
    <property type="project" value="InterPro"/>
</dbReference>
<comment type="similarity">
    <text evidence="2 8">Belongs to the peptidase C19 family.</text>
</comment>
<dbReference type="SUPFAM" id="SSF54001">
    <property type="entry name" value="Cysteine proteinases"/>
    <property type="match status" value="1"/>
</dbReference>
<name>A0AAW1WWD9_RUBAR</name>
<reference evidence="11 12" key="1">
    <citation type="journal article" date="2023" name="G3 (Bethesda)">
        <title>A chromosome-length genome assembly and annotation of blackberry (Rubus argutus, cv. 'Hillquist').</title>
        <authorList>
            <person name="Bruna T."/>
            <person name="Aryal R."/>
            <person name="Dudchenko O."/>
            <person name="Sargent D.J."/>
            <person name="Mead D."/>
            <person name="Buti M."/>
            <person name="Cavallini A."/>
            <person name="Hytonen T."/>
            <person name="Andres J."/>
            <person name="Pham M."/>
            <person name="Weisz D."/>
            <person name="Mascagni F."/>
            <person name="Usai G."/>
            <person name="Natali L."/>
            <person name="Bassil N."/>
            <person name="Fernandez G.E."/>
            <person name="Lomsadze A."/>
            <person name="Armour M."/>
            <person name="Olukolu B."/>
            <person name="Poorten T."/>
            <person name="Britton C."/>
            <person name="Davik J."/>
            <person name="Ashrafi H."/>
            <person name="Aiden E.L."/>
            <person name="Borodovsky M."/>
            <person name="Worthington M."/>
        </authorList>
    </citation>
    <scope>NUCLEOTIDE SEQUENCE [LARGE SCALE GENOMIC DNA]</scope>
    <source>
        <strain evidence="11">PI 553951</strain>
    </source>
</reference>
<protein>
    <recommendedName>
        <fullName evidence="8">Ubiquitin carboxyl-terminal hydrolase</fullName>
        <ecNumber evidence="8">3.4.19.12</ecNumber>
    </recommendedName>
</protein>
<dbReference type="PANTHER" id="PTHR24006:SF747">
    <property type="entry name" value="UBIQUITIN CARBOXYL-TERMINAL HYDROLASE 20"/>
    <property type="match status" value="1"/>
</dbReference>
<evidence type="ECO:0000256" key="4">
    <source>
        <dbReference type="ARBA" id="ARBA00022786"/>
    </source>
</evidence>
<evidence type="ECO:0000256" key="6">
    <source>
        <dbReference type="ARBA" id="ARBA00022807"/>
    </source>
</evidence>
<dbReference type="InterPro" id="IPR038765">
    <property type="entry name" value="Papain-like_cys_pep_sf"/>
</dbReference>
<dbReference type="FunFam" id="3.90.70.10:FF:000116">
    <property type="entry name" value="Ubiquitin carboxyl-terminal hydrolase 20"/>
    <property type="match status" value="1"/>
</dbReference>
<dbReference type="Gene3D" id="3.90.70.10">
    <property type="entry name" value="Cysteine proteinases"/>
    <property type="match status" value="1"/>
</dbReference>